<evidence type="ECO:0000256" key="6">
    <source>
        <dbReference type="PROSITE-ProRule" id="PRU01024"/>
    </source>
</evidence>
<dbReference type="PROSITE" id="PS01230">
    <property type="entry name" value="TRMA_1"/>
    <property type="match status" value="1"/>
</dbReference>
<comment type="function">
    <text evidence="5">Dual-specificity methyltransferase that catalyzes the formation of 5-methyluridine at position 54 (m5U54) in all tRNAs, and that of position 341 (m5U341) in tmRNA (transfer-mRNA).</text>
</comment>
<protein>
    <recommendedName>
        <fullName evidence="5">tRNA/tmRNA (uracil-C(5))-methyltransferase</fullName>
        <ecNumber evidence="5">2.1.1.35</ecNumber>
    </recommendedName>
    <alternativeName>
        <fullName evidence="5">tRNA (uracil(54)-C(5))-methyltransferase</fullName>
    </alternativeName>
    <alternativeName>
        <fullName evidence="5">tRNA(m5U54)-methyltransferase</fullName>
        <shortName evidence="5">RUMT</shortName>
    </alternativeName>
    <alternativeName>
        <fullName evidence="5">tmRNA (uracil(341)-C(5))-methyltransferase</fullName>
    </alternativeName>
</protein>
<evidence type="ECO:0000256" key="7">
    <source>
        <dbReference type="PROSITE-ProRule" id="PRU10015"/>
    </source>
</evidence>
<reference evidence="9" key="1">
    <citation type="journal article" date="2019" name="Int. J. Syst. Evol. Microbiol.">
        <title>The Global Catalogue of Microorganisms (GCM) 10K type strain sequencing project: providing services to taxonomists for standard genome sequencing and annotation.</title>
        <authorList>
            <consortium name="The Broad Institute Genomics Platform"/>
            <consortium name="The Broad Institute Genome Sequencing Center for Infectious Disease"/>
            <person name="Wu L."/>
            <person name="Ma J."/>
        </authorList>
    </citation>
    <scope>NUCLEOTIDE SEQUENCE [LARGE SCALE GENOMIC DNA]</scope>
    <source>
        <strain evidence="9">KCTC 52141</strain>
    </source>
</reference>
<dbReference type="GO" id="GO:0032259">
    <property type="term" value="P:methylation"/>
    <property type="evidence" value="ECO:0007669"/>
    <property type="project" value="UniProtKB-KW"/>
</dbReference>
<evidence type="ECO:0000256" key="4">
    <source>
        <dbReference type="ARBA" id="ARBA00022694"/>
    </source>
</evidence>
<feature type="binding site" evidence="5 6">
    <location>
        <position position="235"/>
    </location>
    <ligand>
        <name>S-adenosyl-L-methionine</name>
        <dbReference type="ChEBI" id="CHEBI:59789"/>
    </ligand>
</feature>
<comment type="catalytic activity">
    <reaction evidence="5">
        <text>uridine(54) in tRNA + S-adenosyl-L-methionine = 5-methyluridine(54) in tRNA + S-adenosyl-L-homocysteine + H(+)</text>
        <dbReference type="Rhea" id="RHEA:42712"/>
        <dbReference type="Rhea" id="RHEA-COMP:10167"/>
        <dbReference type="Rhea" id="RHEA-COMP:10193"/>
        <dbReference type="ChEBI" id="CHEBI:15378"/>
        <dbReference type="ChEBI" id="CHEBI:57856"/>
        <dbReference type="ChEBI" id="CHEBI:59789"/>
        <dbReference type="ChEBI" id="CHEBI:65315"/>
        <dbReference type="ChEBI" id="CHEBI:74447"/>
        <dbReference type="EC" id="2.1.1.35"/>
    </reaction>
</comment>
<name>A0ABV7HU77_9GAMM</name>
<evidence type="ECO:0000313" key="9">
    <source>
        <dbReference type="Proteomes" id="UP001595548"/>
    </source>
</evidence>
<evidence type="ECO:0000256" key="5">
    <source>
        <dbReference type="HAMAP-Rule" id="MF_01011"/>
    </source>
</evidence>
<gene>
    <name evidence="5 8" type="primary">trmA</name>
    <name evidence="8" type="ORF">ACFOEB_06765</name>
</gene>
<evidence type="ECO:0000313" key="8">
    <source>
        <dbReference type="EMBL" id="MFC3154902.1"/>
    </source>
</evidence>
<evidence type="ECO:0000256" key="1">
    <source>
        <dbReference type="ARBA" id="ARBA00022603"/>
    </source>
</evidence>
<comment type="caution">
    <text evidence="8">The sequence shown here is derived from an EMBL/GenBank/DDBJ whole genome shotgun (WGS) entry which is preliminary data.</text>
</comment>
<dbReference type="InterPro" id="IPR010280">
    <property type="entry name" value="U5_MeTrfase_fam"/>
</dbReference>
<dbReference type="InterPro" id="IPR011869">
    <property type="entry name" value="TrmA_MeTrfase"/>
</dbReference>
<dbReference type="SUPFAM" id="SSF53335">
    <property type="entry name" value="S-adenosyl-L-methionine-dependent methyltransferases"/>
    <property type="match status" value="1"/>
</dbReference>
<comment type="catalytic activity">
    <reaction evidence="5">
        <text>uridine(341) in tmRNA + S-adenosyl-L-methionine = 5-methyluridine(341) in tmRNA + S-adenosyl-L-homocysteine + H(+)</text>
        <dbReference type="Rhea" id="RHEA:43612"/>
        <dbReference type="Rhea" id="RHEA-COMP:10630"/>
        <dbReference type="Rhea" id="RHEA-COMP:10631"/>
        <dbReference type="ChEBI" id="CHEBI:15378"/>
        <dbReference type="ChEBI" id="CHEBI:57856"/>
        <dbReference type="ChEBI" id="CHEBI:59789"/>
        <dbReference type="ChEBI" id="CHEBI:65315"/>
        <dbReference type="ChEBI" id="CHEBI:74447"/>
    </reaction>
</comment>
<keyword evidence="3 5" id="KW-0949">S-adenosyl-L-methionine</keyword>
<dbReference type="GO" id="GO:0030697">
    <property type="term" value="F:tRNA (uracil(54)-C5)-methyltransferase activity, S-adenosyl methionine-dependent"/>
    <property type="evidence" value="ECO:0007669"/>
    <property type="project" value="UniProtKB-EC"/>
</dbReference>
<comment type="similarity">
    <text evidence="5">Belongs to the class I-like SAM-binding methyltransferase superfamily. RNA M5U methyltransferase family. TrmA subfamily.</text>
</comment>
<proteinExistence type="inferred from homology"/>
<dbReference type="InterPro" id="IPR030390">
    <property type="entry name" value="MeTrfase_TrmA_AS"/>
</dbReference>
<dbReference type="InterPro" id="IPR029063">
    <property type="entry name" value="SAM-dependent_MTases_sf"/>
</dbReference>
<feature type="binding site" evidence="5 6">
    <location>
        <position position="214"/>
    </location>
    <ligand>
        <name>S-adenosyl-L-methionine</name>
        <dbReference type="ChEBI" id="CHEBI:59789"/>
    </ligand>
</feature>
<dbReference type="PANTHER" id="PTHR47790:SF2">
    <property type="entry name" value="TRNA_TMRNA (URACIL-C(5))-METHYLTRANSFERASE"/>
    <property type="match status" value="1"/>
</dbReference>
<dbReference type="EMBL" id="JBHRTL010000006">
    <property type="protein sequence ID" value="MFC3154902.1"/>
    <property type="molecule type" value="Genomic_DNA"/>
</dbReference>
<keyword evidence="2 5" id="KW-0808">Transferase</keyword>
<dbReference type="Proteomes" id="UP001595548">
    <property type="component" value="Unassembled WGS sequence"/>
</dbReference>
<accession>A0ABV7HU77</accession>
<keyword evidence="1 5" id="KW-0489">Methyltransferase</keyword>
<keyword evidence="9" id="KW-1185">Reference proteome</keyword>
<evidence type="ECO:0000256" key="2">
    <source>
        <dbReference type="ARBA" id="ARBA00022679"/>
    </source>
</evidence>
<organism evidence="8 9">
    <name type="scientific">Gilvimarinus japonicus</name>
    <dbReference type="NCBI Taxonomy" id="1796469"/>
    <lineage>
        <taxon>Bacteria</taxon>
        <taxon>Pseudomonadati</taxon>
        <taxon>Pseudomonadota</taxon>
        <taxon>Gammaproteobacteria</taxon>
        <taxon>Cellvibrionales</taxon>
        <taxon>Cellvibrionaceae</taxon>
        <taxon>Gilvimarinus</taxon>
    </lineage>
</organism>
<feature type="active site" description="Nucleophile" evidence="5 6">
    <location>
        <position position="320"/>
    </location>
</feature>
<dbReference type="Pfam" id="PF05958">
    <property type="entry name" value="tRNA_U5-meth_tr"/>
    <property type="match status" value="1"/>
</dbReference>
<dbReference type="CDD" id="cd02440">
    <property type="entry name" value="AdoMet_MTases"/>
    <property type="match status" value="1"/>
</dbReference>
<dbReference type="NCBIfam" id="TIGR02143">
    <property type="entry name" value="trmA_only"/>
    <property type="match status" value="1"/>
</dbReference>
<sequence length="363" mass="41969">MTEQRFTPDAYRQQLQEKTQRIDTLFADSEIPTPEVYTSSPTGFRMRAEFKIWHEGDESFYAMYRQGEYKTPYRIDDFPQGHESINRLMPALLTEINACETIRRKLFQVEFLTTLSGEALVTLIYHKKLDDVWQDKAEIIRERLGVSMIGRSRKQKRVLGQDFVTESLQVDGREYRYQQIESSFTQPNAQVCEKMLAWAVANTRQCGGDLVELYCGNGNFTLPLAANFERVMATELAKSSVHSARYNMQLNGVNNIDIARMSSEEFSQALDKVREFRRLKDIDLDSFNFTTIFVDPPRAGLDPHTTAITQRYDTIVYVSCNPETLHRDLKVIAATHQVEAFALFDQFPFTHHIECGAILKRRV</sequence>
<dbReference type="EC" id="2.1.1.35" evidence="5"/>
<feature type="active site" evidence="7">
    <location>
        <position position="320"/>
    </location>
</feature>
<dbReference type="HAMAP" id="MF_01011">
    <property type="entry name" value="RNA_methyltr_TrmA"/>
    <property type="match status" value="1"/>
</dbReference>
<keyword evidence="4 5" id="KW-0819">tRNA processing</keyword>
<dbReference type="PROSITE" id="PS51687">
    <property type="entry name" value="SAM_MT_RNA_M5U"/>
    <property type="match status" value="1"/>
</dbReference>
<dbReference type="Gene3D" id="2.40.50.1070">
    <property type="match status" value="1"/>
</dbReference>
<feature type="active site" description="Proton acceptor" evidence="5">
    <location>
        <position position="354"/>
    </location>
</feature>
<feature type="binding site" evidence="5 6">
    <location>
        <position position="295"/>
    </location>
    <ligand>
        <name>S-adenosyl-L-methionine</name>
        <dbReference type="ChEBI" id="CHEBI:59789"/>
    </ligand>
</feature>
<feature type="binding site" evidence="5">
    <location>
        <position position="219"/>
    </location>
    <ligand>
        <name>S-adenosyl-L-methionine</name>
        <dbReference type="ChEBI" id="CHEBI:59789"/>
    </ligand>
</feature>
<evidence type="ECO:0000256" key="3">
    <source>
        <dbReference type="ARBA" id="ARBA00022691"/>
    </source>
</evidence>
<feature type="binding site" evidence="5 6">
    <location>
        <position position="186"/>
    </location>
    <ligand>
        <name>S-adenosyl-L-methionine</name>
        <dbReference type="ChEBI" id="CHEBI:59789"/>
    </ligand>
</feature>
<dbReference type="Gene3D" id="3.40.50.150">
    <property type="entry name" value="Vaccinia Virus protein VP39"/>
    <property type="match status" value="1"/>
</dbReference>
<dbReference type="PANTHER" id="PTHR47790">
    <property type="entry name" value="TRNA/TMRNA (URACIL-C(5))-METHYLTRANSFERASE"/>
    <property type="match status" value="1"/>
</dbReference>
<dbReference type="RefSeq" id="WP_382415370.1">
    <property type="nucleotide sequence ID" value="NZ_AP031500.1"/>
</dbReference>